<dbReference type="CDD" id="cd00405">
    <property type="entry name" value="PRAI"/>
    <property type="match status" value="1"/>
</dbReference>
<comment type="pathway">
    <text evidence="2 9">Amino-acid biosynthesis; L-tryptophan biosynthesis; L-tryptophan from chorismate: step 3/5.</text>
</comment>
<dbReference type="Pfam" id="PF00697">
    <property type="entry name" value="PRAI"/>
    <property type="match status" value="1"/>
</dbReference>
<accession>A0ABY4TA80</accession>
<evidence type="ECO:0000256" key="6">
    <source>
        <dbReference type="ARBA" id="ARBA00022822"/>
    </source>
</evidence>
<dbReference type="GO" id="GO:0004640">
    <property type="term" value="F:phosphoribosylanthranilate isomerase activity"/>
    <property type="evidence" value="ECO:0007669"/>
    <property type="project" value="UniProtKB-EC"/>
</dbReference>
<evidence type="ECO:0000256" key="9">
    <source>
        <dbReference type="HAMAP-Rule" id="MF_00135"/>
    </source>
</evidence>
<evidence type="ECO:0000256" key="1">
    <source>
        <dbReference type="ARBA" id="ARBA00001164"/>
    </source>
</evidence>
<keyword evidence="12" id="KW-1185">Reference proteome</keyword>
<evidence type="ECO:0000259" key="10">
    <source>
        <dbReference type="Pfam" id="PF00697"/>
    </source>
</evidence>
<dbReference type="InterPro" id="IPR001240">
    <property type="entry name" value="PRAI_dom"/>
</dbReference>
<dbReference type="EC" id="5.3.1.24" evidence="3 9"/>
<keyword evidence="7 9" id="KW-0057">Aromatic amino acid biosynthesis</keyword>
<name>A0ABY4TA80_9GAMM</name>
<keyword evidence="6 9" id="KW-0822">Tryptophan biosynthesis</keyword>
<dbReference type="NCBIfam" id="NF002298">
    <property type="entry name" value="PRK01222.1-4"/>
    <property type="match status" value="1"/>
</dbReference>
<protein>
    <recommendedName>
        <fullName evidence="4 9">N-(5'-phosphoribosyl)anthranilate isomerase</fullName>
        <shortName evidence="9">PRAI</shortName>
        <ecNumber evidence="3 9">5.3.1.24</ecNumber>
    </recommendedName>
</protein>
<evidence type="ECO:0000256" key="5">
    <source>
        <dbReference type="ARBA" id="ARBA00022605"/>
    </source>
</evidence>
<sequence length="207" mass="22197">MTRIKCCGLTRVDDVQLAARLGADAVGFVLTRKSKRFVDPEAAARLRDAVPPFVSVVALVMDDEPAYVAEVVRVLRPDMLQFHGMETAAQCAAYGVRWLKAIAMGEGERALARLRDYPGAAGLLLDGHGLGEQGGSGQRFDWSLMPQDLAQPLVLAGGLTPANVAEAIRVARPWAVDVSSGIESSPGIKDRDKMERFISAVRAVPSV</sequence>
<evidence type="ECO:0000313" key="12">
    <source>
        <dbReference type="Proteomes" id="UP001056681"/>
    </source>
</evidence>
<dbReference type="Gene3D" id="3.20.20.70">
    <property type="entry name" value="Aldolase class I"/>
    <property type="match status" value="1"/>
</dbReference>
<evidence type="ECO:0000256" key="7">
    <source>
        <dbReference type="ARBA" id="ARBA00023141"/>
    </source>
</evidence>
<proteinExistence type="inferred from homology"/>
<comment type="similarity">
    <text evidence="9">Belongs to the TrpF family.</text>
</comment>
<dbReference type="InterPro" id="IPR044643">
    <property type="entry name" value="TrpF_fam"/>
</dbReference>
<dbReference type="EMBL" id="CP063231">
    <property type="protein sequence ID" value="URL59784.1"/>
    <property type="molecule type" value="Genomic_DNA"/>
</dbReference>
<feature type="domain" description="N-(5'phosphoribosyl) anthranilate isomerase (PRAI)" evidence="10">
    <location>
        <begin position="5"/>
        <end position="199"/>
    </location>
</feature>
<evidence type="ECO:0000256" key="4">
    <source>
        <dbReference type="ARBA" id="ARBA00022272"/>
    </source>
</evidence>
<evidence type="ECO:0000313" key="11">
    <source>
        <dbReference type="EMBL" id="URL59784.1"/>
    </source>
</evidence>
<dbReference type="InterPro" id="IPR013785">
    <property type="entry name" value="Aldolase_TIM"/>
</dbReference>
<keyword evidence="5 9" id="KW-0028">Amino-acid biosynthesis</keyword>
<dbReference type="PANTHER" id="PTHR42894:SF1">
    <property type="entry name" value="N-(5'-PHOSPHORIBOSYL)ANTHRANILATE ISOMERASE"/>
    <property type="match status" value="1"/>
</dbReference>
<dbReference type="RefSeq" id="WP_250340283.1">
    <property type="nucleotide sequence ID" value="NZ_CP063231.1"/>
</dbReference>
<reference evidence="11" key="1">
    <citation type="submission" date="2020-10" db="EMBL/GenBank/DDBJ databases">
        <title>Whole-genome sequence of Luteibacter sp. EIF3.</title>
        <authorList>
            <person name="Friedrich I."/>
            <person name="Hertel R."/>
            <person name="Daniel R."/>
        </authorList>
    </citation>
    <scope>NUCLEOTIDE SEQUENCE</scope>
    <source>
        <strain evidence="11">EIF3</strain>
    </source>
</reference>
<dbReference type="Proteomes" id="UP001056681">
    <property type="component" value="Chromosome"/>
</dbReference>
<dbReference type="InterPro" id="IPR011060">
    <property type="entry name" value="RibuloseP-bd_barrel"/>
</dbReference>
<dbReference type="PANTHER" id="PTHR42894">
    <property type="entry name" value="N-(5'-PHOSPHORIBOSYL)ANTHRANILATE ISOMERASE"/>
    <property type="match status" value="1"/>
</dbReference>
<evidence type="ECO:0000256" key="8">
    <source>
        <dbReference type="ARBA" id="ARBA00023235"/>
    </source>
</evidence>
<keyword evidence="8 9" id="KW-0413">Isomerase</keyword>
<dbReference type="HAMAP" id="MF_00135">
    <property type="entry name" value="PRAI"/>
    <property type="match status" value="1"/>
</dbReference>
<gene>
    <name evidence="9" type="primary">trpF</name>
    <name evidence="11" type="ORF">IM816_06745</name>
</gene>
<evidence type="ECO:0000256" key="3">
    <source>
        <dbReference type="ARBA" id="ARBA00012572"/>
    </source>
</evidence>
<comment type="catalytic activity">
    <reaction evidence="1 9">
        <text>N-(5-phospho-beta-D-ribosyl)anthranilate = 1-(2-carboxyphenylamino)-1-deoxy-D-ribulose 5-phosphate</text>
        <dbReference type="Rhea" id="RHEA:21540"/>
        <dbReference type="ChEBI" id="CHEBI:18277"/>
        <dbReference type="ChEBI" id="CHEBI:58613"/>
        <dbReference type="EC" id="5.3.1.24"/>
    </reaction>
</comment>
<dbReference type="SUPFAM" id="SSF51366">
    <property type="entry name" value="Ribulose-phoshate binding barrel"/>
    <property type="match status" value="1"/>
</dbReference>
<evidence type="ECO:0000256" key="2">
    <source>
        <dbReference type="ARBA" id="ARBA00004664"/>
    </source>
</evidence>
<organism evidence="11 12">
    <name type="scientific">Luteibacter flocculans</name>
    <dbReference type="NCBI Taxonomy" id="2780091"/>
    <lineage>
        <taxon>Bacteria</taxon>
        <taxon>Pseudomonadati</taxon>
        <taxon>Pseudomonadota</taxon>
        <taxon>Gammaproteobacteria</taxon>
        <taxon>Lysobacterales</taxon>
        <taxon>Rhodanobacteraceae</taxon>
        <taxon>Luteibacter</taxon>
    </lineage>
</organism>